<dbReference type="SUPFAM" id="SSF53254">
    <property type="entry name" value="Phosphoglycerate mutase-like"/>
    <property type="match status" value="1"/>
</dbReference>
<accession>A0AAV9PHX9</accession>
<feature type="region of interest" description="Disordered" evidence="1">
    <location>
        <begin position="203"/>
        <end position="239"/>
    </location>
</feature>
<dbReference type="GeneID" id="89924669"/>
<protein>
    <recommendedName>
        <fullName evidence="4">Phosphoglycerate mutase-like protein</fullName>
    </recommendedName>
</protein>
<proteinExistence type="predicted"/>
<feature type="compositionally biased region" description="Basic and acidic residues" evidence="1">
    <location>
        <begin position="205"/>
        <end position="218"/>
    </location>
</feature>
<dbReference type="Gene3D" id="3.40.50.1240">
    <property type="entry name" value="Phosphoglycerate mutase-like"/>
    <property type="match status" value="1"/>
</dbReference>
<dbReference type="InterPro" id="IPR029033">
    <property type="entry name" value="His_PPase_superfam"/>
</dbReference>
<dbReference type="EMBL" id="JAVRRT010000004">
    <property type="protein sequence ID" value="KAK5173200.1"/>
    <property type="molecule type" value="Genomic_DNA"/>
</dbReference>
<evidence type="ECO:0000256" key="1">
    <source>
        <dbReference type="SAM" id="MobiDB-lite"/>
    </source>
</evidence>
<comment type="caution">
    <text evidence="2">The sequence shown here is derived from an EMBL/GenBank/DDBJ whole genome shotgun (WGS) entry which is preliminary data.</text>
</comment>
<dbReference type="Pfam" id="PF00300">
    <property type="entry name" value="His_Phos_1"/>
    <property type="match status" value="1"/>
</dbReference>
<evidence type="ECO:0000313" key="2">
    <source>
        <dbReference type="EMBL" id="KAK5173200.1"/>
    </source>
</evidence>
<evidence type="ECO:0008006" key="4">
    <source>
        <dbReference type="Google" id="ProtNLM"/>
    </source>
</evidence>
<sequence>MPPTIHIVRHAQGYHNVGKYGEGIHDPFLTEEGKGQAQELCSKFPHHDSIDLLAASPMCRTIQTCQIAFQPAVDRGLKILLIPHAQEASNEQMDTGSTQEVISEAFGDLVDMKQLDVHPYWNRNIGVFDVNAEALIERARLLRRILRERPEKNIALVSHGSFAHYIVGNVDESGAQITRMWSNTECRSYQFVAEDDEVAELVETQESKDRRPDIEKQTDGYLLGNGAPRKNSAGAALSP</sequence>
<gene>
    <name evidence="2" type="ORF">LTR77_003322</name>
</gene>
<name>A0AAV9PHX9_9PEZI</name>
<keyword evidence="3" id="KW-1185">Reference proteome</keyword>
<dbReference type="GO" id="GO:0005737">
    <property type="term" value="C:cytoplasm"/>
    <property type="evidence" value="ECO:0007669"/>
    <property type="project" value="TreeGrafter"/>
</dbReference>
<reference evidence="2 3" key="1">
    <citation type="submission" date="2023-08" db="EMBL/GenBank/DDBJ databases">
        <title>Black Yeasts Isolated from many extreme environments.</title>
        <authorList>
            <person name="Coleine C."/>
            <person name="Stajich J.E."/>
            <person name="Selbmann L."/>
        </authorList>
    </citation>
    <scope>NUCLEOTIDE SEQUENCE [LARGE SCALE GENOMIC DNA]</scope>
    <source>
        <strain evidence="2 3">CCFEE 5935</strain>
    </source>
</reference>
<dbReference type="Proteomes" id="UP001337655">
    <property type="component" value="Unassembled WGS sequence"/>
</dbReference>
<dbReference type="CDD" id="cd07067">
    <property type="entry name" value="HP_PGM_like"/>
    <property type="match status" value="1"/>
</dbReference>
<dbReference type="InterPro" id="IPR050275">
    <property type="entry name" value="PGM_Phosphatase"/>
</dbReference>
<dbReference type="GO" id="GO:0016791">
    <property type="term" value="F:phosphatase activity"/>
    <property type="evidence" value="ECO:0007669"/>
    <property type="project" value="TreeGrafter"/>
</dbReference>
<dbReference type="SMART" id="SM00855">
    <property type="entry name" value="PGAM"/>
    <property type="match status" value="1"/>
</dbReference>
<dbReference type="AlphaFoldDB" id="A0AAV9PHX9"/>
<dbReference type="PANTHER" id="PTHR48100">
    <property type="entry name" value="BROAD-SPECIFICITY PHOSPHATASE YOR283W-RELATED"/>
    <property type="match status" value="1"/>
</dbReference>
<dbReference type="InterPro" id="IPR013078">
    <property type="entry name" value="His_Pase_superF_clade-1"/>
</dbReference>
<dbReference type="PANTHER" id="PTHR48100:SF54">
    <property type="entry name" value="PHOSPHATASE SPAC5H10.03-RELATED"/>
    <property type="match status" value="1"/>
</dbReference>
<organism evidence="2 3">
    <name type="scientific">Saxophila tyrrhenica</name>
    <dbReference type="NCBI Taxonomy" id="1690608"/>
    <lineage>
        <taxon>Eukaryota</taxon>
        <taxon>Fungi</taxon>
        <taxon>Dikarya</taxon>
        <taxon>Ascomycota</taxon>
        <taxon>Pezizomycotina</taxon>
        <taxon>Dothideomycetes</taxon>
        <taxon>Dothideomycetidae</taxon>
        <taxon>Mycosphaerellales</taxon>
        <taxon>Extremaceae</taxon>
        <taxon>Saxophila</taxon>
    </lineage>
</organism>
<evidence type="ECO:0000313" key="3">
    <source>
        <dbReference type="Proteomes" id="UP001337655"/>
    </source>
</evidence>
<dbReference type="RefSeq" id="XP_064661918.1">
    <property type="nucleotide sequence ID" value="XM_064800579.1"/>
</dbReference>